<feature type="compositionally biased region" description="Basic and acidic residues" evidence="1">
    <location>
        <begin position="369"/>
        <end position="384"/>
    </location>
</feature>
<dbReference type="InterPro" id="IPR015943">
    <property type="entry name" value="WD40/YVTN_repeat-like_dom_sf"/>
</dbReference>
<dbReference type="AlphaFoldDB" id="A0A7D5H081"/>
<dbReference type="GeneID" id="56029177"/>
<dbReference type="Gene3D" id="2.130.10.10">
    <property type="entry name" value="YVTN repeat-like/Quinoprotein amine dehydrogenase"/>
    <property type="match status" value="1"/>
</dbReference>
<evidence type="ECO:0000256" key="1">
    <source>
        <dbReference type="SAM" id="MobiDB-lite"/>
    </source>
</evidence>
<dbReference type="PROSITE" id="PS51318">
    <property type="entry name" value="TAT"/>
    <property type="match status" value="1"/>
</dbReference>
<keyword evidence="2" id="KW-0808">Transferase</keyword>
<sequence length="451" mass="50558">MSYRVDRRRLLRAAMATLVLLSGGSIATAAYHGVDTDPDGEAFVEGERAVEPRDGLTVVTTSQYGDNFMVAFAPNGSVLYYDDRYAIYDEIKHVPGTSATVVVVATRNLDRQRCHATTRCNRNVIERVNLSTGERERLHERVNPRNRNQWHAVDLIDDTHLLVGDIAYDRVFVVDTETGLIEWEWEAQRDFPLSGGGIYPGDWTHLNDVEYLGDGRVMVSLRNQDQVVFIDMEEGLQEEWTLGSEDDHGTLYEQHNPDYIPESGGGPAVLVADSERNRIVEYQREDGTWRQTWEWSDVRMQWPRDADRLPNGNTLVVDSNGARVFELDPSGEIVWQVDIKGAYDVEHIPVGDEGGEPQTAERLGLASRTDGDSSPREVVGEPRKTPKRSLSVLSAVVPGPVLNGILYVLPQWFGLAQLGATLLGTTTAVGWAALELHWLGYRLRSPFTRDR</sequence>
<dbReference type="KEGG" id="halg:HUG10_10050"/>
<dbReference type="OrthoDB" id="306371at2157"/>
<reference evidence="2 3" key="1">
    <citation type="submission" date="2020-07" db="EMBL/GenBank/DDBJ databases">
        <title>Gai3-2, isolated from salt lake.</title>
        <authorList>
            <person name="Cui H."/>
            <person name="Shi X."/>
        </authorList>
    </citation>
    <scope>NUCLEOTIDE SEQUENCE [LARGE SCALE GENOMIC DNA]</scope>
    <source>
        <strain evidence="2 3">Gai3-2</strain>
    </source>
</reference>
<gene>
    <name evidence="2" type="ORF">HUG10_10050</name>
</gene>
<dbReference type="PANTHER" id="PTHR35340:SF5">
    <property type="entry name" value="ASST-DOMAIN-CONTAINING PROTEIN"/>
    <property type="match status" value="1"/>
</dbReference>
<dbReference type="InterPro" id="IPR039535">
    <property type="entry name" value="ASST-like"/>
</dbReference>
<protein>
    <submittedName>
        <fullName evidence="2">Aryl-sulfate sulfotransferase</fullName>
    </submittedName>
</protein>
<dbReference type="GO" id="GO:0016740">
    <property type="term" value="F:transferase activity"/>
    <property type="evidence" value="ECO:0007669"/>
    <property type="project" value="UniProtKB-KW"/>
</dbReference>
<name>A0A7D5H081_9EURY</name>
<dbReference type="PANTHER" id="PTHR35340">
    <property type="entry name" value="PQQ ENZYME REPEAT PROTEIN-RELATED"/>
    <property type="match status" value="1"/>
</dbReference>
<evidence type="ECO:0000313" key="3">
    <source>
        <dbReference type="Proteomes" id="UP000509750"/>
    </source>
</evidence>
<dbReference type="Pfam" id="PF14269">
    <property type="entry name" value="Arylsulfotran_2"/>
    <property type="match status" value="1"/>
</dbReference>
<dbReference type="Proteomes" id="UP000509750">
    <property type="component" value="Chromosome"/>
</dbReference>
<dbReference type="EMBL" id="CP058529">
    <property type="protein sequence ID" value="QLG27873.1"/>
    <property type="molecule type" value="Genomic_DNA"/>
</dbReference>
<feature type="region of interest" description="Disordered" evidence="1">
    <location>
        <begin position="366"/>
        <end position="385"/>
    </location>
</feature>
<keyword evidence="3" id="KW-1185">Reference proteome</keyword>
<dbReference type="InterPro" id="IPR053143">
    <property type="entry name" value="Arylsulfate_ST"/>
</dbReference>
<dbReference type="RefSeq" id="WP_179169448.1">
    <property type="nucleotide sequence ID" value="NZ_CP058529.1"/>
</dbReference>
<accession>A0A7D5H081</accession>
<dbReference type="InterPro" id="IPR006311">
    <property type="entry name" value="TAT_signal"/>
</dbReference>
<dbReference type="SUPFAM" id="SSF63829">
    <property type="entry name" value="Calcium-dependent phosphotriesterase"/>
    <property type="match status" value="1"/>
</dbReference>
<proteinExistence type="predicted"/>
<organism evidence="2 3">
    <name type="scientific">Halorarum halophilum</name>
    <dbReference type="NCBI Taxonomy" id="2743090"/>
    <lineage>
        <taxon>Archaea</taxon>
        <taxon>Methanobacteriati</taxon>
        <taxon>Methanobacteriota</taxon>
        <taxon>Stenosarchaea group</taxon>
        <taxon>Halobacteria</taxon>
        <taxon>Halobacteriales</taxon>
        <taxon>Haloferacaceae</taxon>
        <taxon>Halorarum</taxon>
    </lineage>
</organism>
<evidence type="ECO:0000313" key="2">
    <source>
        <dbReference type="EMBL" id="QLG27873.1"/>
    </source>
</evidence>